<keyword evidence="1" id="KW-1133">Transmembrane helix</keyword>
<dbReference type="InterPro" id="IPR002656">
    <property type="entry name" value="Acyl_transf_3_dom"/>
</dbReference>
<protein>
    <submittedName>
        <fullName evidence="3">Nose resistant to fluoxetine protein 6-like protein</fullName>
    </submittedName>
</protein>
<keyword evidence="1" id="KW-0812">Transmembrane</keyword>
<keyword evidence="4" id="KW-1185">Reference proteome</keyword>
<feature type="transmembrane region" description="Helical" evidence="1">
    <location>
        <begin position="197"/>
        <end position="216"/>
    </location>
</feature>
<sequence>MLWIITGHSYSFAMQWLFFRNPQTLKSASKTLASQIFANGTFSVDCFFFLSGFLLAYLALKEMQKNAGKFNLLAYWIHRYVRLTPLMLAVIAFSATLLRYMGQGPAWLESIVMFDKWCKDNWWINALYLHNFVNRENMVNIYFSRLIINANFQKMKEIICNYLQCLSHSWYSAVDMQFYLFAPIILVPLYKKPRVGIALLLLALFASMGITGYITFVRHLPAVPYFNDLV</sequence>
<dbReference type="STRING" id="1965070.A0A443RBF7"/>
<keyword evidence="1" id="KW-0472">Membrane</keyword>
<feature type="domain" description="Acyltransferase 3" evidence="2">
    <location>
        <begin position="1"/>
        <end position="223"/>
    </location>
</feature>
<feature type="transmembrane region" description="Helical" evidence="1">
    <location>
        <begin position="80"/>
        <end position="101"/>
    </location>
</feature>
<dbReference type="EMBL" id="NCKU01001262">
    <property type="protein sequence ID" value="RWS12605.1"/>
    <property type="molecule type" value="Genomic_DNA"/>
</dbReference>
<dbReference type="PANTHER" id="PTHR11161">
    <property type="entry name" value="O-ACYLTRANSFERASE"/>
    <property type="match status" value="1"/>
</dbReference>
<organism evidence="3 4">
    <name type="scientific">Dinothrombium tinctorium</name>
    <dbReference type="NCBI Taxonomy" id="1965070"/>
    <lineage>
        <taxon>Eukaryota</taxon>
        <taxon>Metazoa</taxon>
        <taxon>Ecdysozoa</taxon>
        <taxon>Arthropoda</taxon>
        <taxon>Chelicerata</taxon>
        <taxon>Arachnida</taxon>
        <taxon>Acari</taxon>
        <taxon>Acariformes</taxon>
        <taxon>Trombidiformes</taxon>
        <taxon>Prostigmata</taxon>
        <taxon>Anystina</taxon>
        <taxon>Parasitengona</taxon>
        <taxon>Trombidioidea</taxon>
        <taxon>Trombidiidae</taxon>
        <taxon>Dinothrombium</taxon>
    </lineage>
</organism>
<evidence type="ECO:0000313" key="3">
    <source>
        <dbReference type="EMBL" id="RWS12605.1"/>
    </source>
</evidence>
<reference evidence="3 4" key="1">
    <citation type="journal article" date="2018" name="Gigascience">
        <title>Genomes of trombidid mites reveal novel predicted allergens and laterally-transferred genes associated with secondary metabolism.</title>
        <authorList>
            <person name="Dong X."/>
            <person name="Chaisiri K."/>
            <person name="Xia D."/>
            <person name="Armstrong S.D."/>
            <person name="Fang Y."/>
            <person name="Donnelly M.J."/>
            <person name="Kadowaki T."/>
            <person name="McGarry J.W."/>
            <person name="Darby A.C."/>
            <person name="Makepeace B.L."/>
        </authorList>
    </citation>
    <scope>NUCLEOTIDE SEQUENCE [LARGE SCALE GENOMIC DNA]</scope>
    <source>
        <strain evidence="3">UoL-WK</strain>
    </source>
</reference>
<dbReference type="Proteomes" id="UP000285301">
    <property type="component" value="Unassembled WGS sequence"/>
</dbReference>
<evidence type="ECO:0000256" key="1">
    <source>
        <dbReference type="SAM" id="Phobius"/>
    </source>
</evidence>
<dbReference type="Pfam" id="PF01757">
    <property type="entry name" value="Acyl_transf_3"/>
    <property type="match status" value="1"/>
</dbReference>
<dbReference type="GO" id="GO:0016747">
    <property type="term" value="F:acyltransferase activity, transferring groups other than amino-acyl groups"/>
    <property type="evidence" value="ECO:0007669"/>
    <property type="project" value="InterPro"/>
</dbReference>
<evidence type="ECO:0000259" key="2">
    <source>
        <dbReference type="Pfam" id="PF01757"/>
    </source>
</evidence>
<evidence type="ECO:0000313" key="4">
    <source>
        <dbReference type="Proteomes" id="UP000285301"/>
    </source>
</evidence>
<dbReference type="OrthoDB" id="10006435at2759"/>
<proteinExistence type="predicted"/>
<dbReference type="AlphaFoldDB" id="A0A443RBF7"/>
<name>A0A443RBF7_9ACAR</name>
<feature type="transmembrane region" description="Helical" evidence="1">
    <location>
        <begin position="170"/>
        <end position="190"/>
    </location>
</feature>
<dbReference type="InterPro" id="IPR052728">
    <property type="entry name" value="O2_lipid_transport_reg"/>
</dbReference>
<comment type="caution">
    <text evidence="3">The sequence shown here is derived from an EMBL/GenBank/DDBJ whole genome shotgun (WGS) entry which is preliminary data.</text>
</comment>
<accession>A0A443RBF7</accession>
<feature type="transmembrane region" description="Helical" evidence="1">
    <location>
        <begin position="36"/>
        <end position="60"/>
    </location>
</feature>
<dbReference type="PANTHER" id="PTHR11161:SF71">
    <property type="entry name" value="NOSE RESISTANT-TO-FLUOXETINE PROTEIN N-TERMINAL DOMAIN-CONTAINING PROTEIN"/>
    <property type="match status" value="1"/>
</dbReference>
<gene>
    <name evidence="3" type="ORF">B4U79_11986</name>
</gene>